<keyword evidence="6" id="KW-0813">Transport</keyword>
<protein>
    <recommendedName>
        <fullName evidence="5">Vacuolar protein-sorting-associated protein 25</fullName>
        <ecNumber evidence="4">2.1.1.220</ecNumber>
    </recommendedName>
    <alternativeName>
        <fullName evidence="14">ESCRT-II complex subunit VPS25</fullName>
    </alternativeName>
</protein>
<dbReference type="SMR" id="A0A7I8XIZ0"/>
<dbReference type="InterPro" id="IPR036388">
    <property type="entry name" value="WH-like_DNA-bd_sf"/>
</dbReference>
<keyword evidence="12" id="KW-0653">Protein transport</keyword>
<keyword evidence="18" id="KW-1185">Reference proteome</keyword>
<evidence type="ECO:0000256" key="14">
    <source>
        <dbReference type="ARBA" id="ARBA00030094"/>
    </source>
</evidence>
<accession>A0A7I8XIZ0</accession>
<feature type="domain" description="tRNA (adenine(58)-N(1))-methyltransferase catalytic subunit TRM61 C-terminal" evidence="16">
    <location>
        <begin position="240"/>
        <end position="481"/>
    </location>
</feature>
<organism evidence="17 18">
    <name type="scientific">Bursaphelenchus xylophilus</name>
    <name type="common">Pinewood nematode worm</name>
    <name type="synonym">Aphelenchoides xylophilus</name>
    <dbReference type="NCBI Taxonomy" id="6326"/>
    <lineage>
        <taxon>Eukaryota</taxon>
        <taxon>Metazoa</taxon>
        <taxon>Ecdysozoa</taxon>
        <taxon>Nematoda</taxon>
        <taxon>Chromadorea</taxon>
        <taxon>Rhabditida</taxon>
        <taxon>Tylenchina</taxon>
        <taxon>Tylenchomorpha</taxon>
        <taxon>Aphelenchoidea</taxon>
        <taxon>Aphelenchoididae</taxon>
        <taxon>Bursaphelenchus</taxon>
    </lineage>
</organism>
<dbReference type="InterPro" id="IPR036390">
    <property type="entry name" value="WH_DNA-bd_sf"/>
</dbReference>
<keyword evidence="10" id="KW-0949">S-adenosyl-L-methionine</keyword>
<comment type="similarity">
    <text evidence="3">Belongs to the VPS25 family.</text>
</comment>
<dbReference type="InterPro" id="IPR049470">
    <property type="entry name" value="TRM61_C"/>
</dbReference>
<dbReference type="GO" id="GO:0005634">
    <property type="term" value="C:nucleus"/>
    <property type="evidence" value="ECO:0007669"/>
    <property type="project" value="UniProtKB-SubCell"/>
</dbReference>
<comment type="subcellular location">
    <subcellularLocation>
        <location evidence="2">Cytoplasm</location>
    </subcellularLocation>
    <subcellularLocation>
        <location evidence="1">Nucleus</location>
    </subcellularLocation>
</comment>
<dbReference type="OrthoDB" id="1925287at2759"/>
<dbReference type="Pfam" id="PF05871">
    <property type="entry name" value="ESCRT-II"/>
    <property type="match status" value="1"/>
</dbReference>
<evidence type="ECO:0000256" key="13">
    <source>
        <dbReference type="ARBA" id="ARBA00023242"/>
    </source>
</evidence>
<evidence type="ECO:0000256" key="5">
    <source>
        <dbReference type="ARBA" id="ARBA00017934"/>
    </source>
</evidence>
<dbReference type="AlphaFoldDB" id="A0A7I8XIZ0"/>
<gene>
    <name evidence="17" type="ORF">BXYJ_LOCUS1678</name>
</gene>
<evidence type="ECO:0000313" key="17">
    <source>
        <dbReference type="EMBL" id="CAD5209924.1"/>
    </source>
</evidence>
<reference evidence="17" key="1">
    <citation type="submission" date="2020-09" db="EMBL/GenBank/DDBJ databases">
        <authorList>
            <person name="Kikuchi T."/>
        </authorList>
    </citation>
    <scope>NUCLEOTIDE SEQUENCE</scope>
    <source>
        <strain evidence="17">Ka4C1</strain>
    </source>
</reference>
<dbReference type="EMBL" id="CAJFCV020000001">
    <property type="protein sequence ID" value="CAG9085380.1"/>
    <property type="molecule type" value="Genomic_DNA"/>
</dbReference>
<dbReference type="InterPro" id="IPR029063">
    <property type="entry name" value="SAM-dependent_MTases_sf"/>
</dbReference>
<evidence type="ECO:0000256" key="6">
    <source>
        <dbReference type="ARBA" id="ARBA00022448"/>
    </source>
</evidence>
<dbReference type="InterPro" id="IPR014816">
    <property type="entry name" value="tRNA_MeTrfase_Gcd14"/>
</dbReference>
<keyword evidence="7" id="KW-0963">Cytoplasm</keyword>
<dbReference type="Gene3D" id="3.40.50.150">
    <property type="entry name" value="Vaccinia Virus protein VP39"/>
    <property type="match status" value="1"/>
</dbReference>
<name>A0A7I8XIZ0_BURXY</name>
<comment type="catalytic activity">
    <reaction evidence="15">
        <text>an adenosine in mRNA + S-adenosyl-L-methionine = an N(1)-methyladenosine in mRNA + S-adenosyl-L-homocysteine + H(+)</text>
        <dbReference type="Rhea" id="RHEA:55392"/>
        <dbReference type="Rhea" id="RHEA-COMP:12414"/>
        <dbReference type="Rhea" id="RHEA-COMP:12415"/>
        <dbReference type="ChEBI" id="CHEBI:15378"/>
        <dbReference type="ChEBI" id="CHEBI:57856"/>
        <dbReference type="ChEBI" id="CHEBI:59789"/>
        <dbReference type="ChEBI" id="CHEBI:74411"/>
        <dbReference type="ChEBI" id="CHEBI:74491"/>
    </reaction>
</comment>
<dbReference type="InterPro" id="IPR008570">
    <property type="entry name" value="ESCRT-II_cplx_Vps25-sub"/>
</dbReference>
<evidence type="ECO:0000256" key="8">
    <source>
        <dbReference type="ARBA" id="ARBA00022603"/>
    </source>
</evidence>
<evidence type="ECO:0000256" key="11">
    <source>
        <dbReference type="ARBA" id="ARBA00022694"/>
    </source>
</evidence>
<dbReference type="GO" id="GO:0000814">
    <property type="term" value="C:ESCRT II complex"/>
    <property type="evidence" value="ECO:0007669"/>
    <property type="project" value="InterPro"/>
</dbReference>
<dbReference type="Gene3D" id="3.10.330.20">
    <property type="match status" value="1"/>
</dbReference>
<dbReference type="GO" id="GO:0160107">
    <property type="term" value="F:tRNA (adenine(58)-N1)-methyltransferase activity"/>
    <property type="evidence" value="ECO:0007669"/>
    <property type="project" value="UniProtKB-EC"/>
</dbReference>
<dbReference type="GO" id="GO:0015031">
    <property type="term" value="P:protein transport"/>
    <property type="evidence" value="ECO:0007669"/>
    <property type="project" value="UniProtKB-KW"/>
</dbReference>
<sequence length="485" mass="54369">MSFQWPWHFDFPPFFTIQPNLLTREKQLQAWGQLVIDYCQFNKIFIIDVVEYRRSELFCNLKLSRNLDEEGIQAVFDYLEKQKHIEWTDSSKKRCHIFWRRVDEWAQLLHDWGVSSGLVGTVLTFADIVEDESNRNESFYNLDQDVLVKALTVLEQKGKAVLIDIGGVKGGVHNLLVQNFVNDNDFIKEGDEVLIYCDPDNIVAVTVKRGMAINMKSGALRHEFLIGKRYGTKLSATAGSIYALRPFPAIWTKVLKRHTQILYGQEVSMIINLLDIVPGDIVCESGTGSGSLTHGLAVAVGAHGKVYTHDIEEPQVKKIETEAKAHGFSDRIIPALRDVTQAGFQVQGQCSAVFLDLPAPCLAVANAIAAFDRSRVSRLVSFSPCVEQAQDLCATLSEYDFINIRTIELIGTTYKAETPIIYDISDMEKSKSSRKTIRRNAQNEIISANESATQYNDKKTSALIASPDKQPSHAGFLTSATLLSR</sequence>
<evidence type="ECO:0000256" key="4">
    <source>
        <dbReference type="ARBA" id="ARBA00012796"/>
    </source>
</evidence>
<dbReference type="Pfam" id="PF08704">
    <property type="entry name" value="GCD14"/>
    <property type="match status" value="1"/>
</dbReference>
<dbReference type="Gene3D" id="1.10.10.570">
    <property type="entry name" value="Winged helix' DNA-binding domain. Chain C. Domain 1"/>
    <property type="match status" value="1"/>
</dbReference>
<proteinExistence type="inferred from homology"/>
<evidence type="ECO:0000259" key="16">
    <source>
        <dbReference type="Pfam" id="PF08704"/>
    </source>
</evidence>
<keyword evidence="9" id="KW-0808">Transferase</keyword>
<dbReference type="SUPFAM" id="SSF53335">
    <property type="entry name" value="S-adenosyl-L-methionine-dependent methyltransferases"/>
    <property type="match status" value="1"/>
</dbReference>
<evidence type="ECO:0000256" key="7">
    <source>
        <dbReference type="ARBA" id="ARBA00022490"/>
    </source>
</evidence>
<dbReference type="PROSITE" id="PS51620">
    <property type="entry name" value="SAM_TRM61"/>
    <property type="match status" value="1"/>
</dbReference>
<dbReference type="GO" id="GO:0030488">
    <property type="term" value="P:tRNA methylation"/>
    <property type="evidence" value="ECO:0007669"/>
    <property type="project" value="InterPro"/>
</dbReference>
<dbReference type="EMBL" id="CAJFDI010000001">
    <property type="protein sequence ID" value="CAD5209924.1"/>
    <property type="molecule type" value="Genomic_DNA"/>
</dbReference>
<keyword evidence="8" id="KW-0489">Methyltransferase</keyword>
<evidence type="ECO:0000313" key="18">
    <source>
        <dbReference type="Proteomes" id="UP000659654"/>
    </source>
</evidence>
<dbReference type="PANTHER" id="PTHR12133:SF2">
    <property type="entry name" value="TRNA (ADENINE(58)-N(1))-METHYLTRANSFERASE CATALYTIC SUBUNIT TRMT61A"/>
    <property type="match status" value="1"/>
</dbReference>
<evidence type="ECO:0000256" key="3">
    <source>
        <dbReference type="ARBA" id="ARBA00009674"/>
    </source>
</evidence>
<evidence type="ECO:0000256" key="2">
    <source>
        <dbReference type="ARBA" id="ARBA00004496"/>
    </source>
</evidence>
<dbReference type="SUPFAM" id="SSF46785">
    <property type="entry name" value="Winged helix' DNA-binding domain"/>
    <property type="match status" value="2"/>
</dbReference>
<dbReference type="GO" id="GO:0031515">
    <property type="term" value="C:tRNA (m1A) methyltransferase complex"/>
    <property type="evidence" value="ECO:0007669"/>
    <property type="project" value="InterPro"/>
</dbReference>
<evidence type="ECO:0000256" key="10">
    <source>
        <dbReference type="ARBA" id="ARBA00022691"/>
    </source>
</evidence>
<dbReference type="Gene3D" id="1.10.10.10">
    <property type="entry name" value="Winged helix-like DNA-binding domain superfamily/Winged helix DNA-binding domain"/>
    <property type="match status" value="1"/>
</dbReference>
<dbReference type="Proteomes" id="UP000659654">
    <property type="component" value="Unassembled WGS sequence"/>
</dbReference>
<evidence type="ECO:0000256" key="1">
    <source>
        <dbReference type="ARBA" id="ARBA00004123"/>
    </source>
</evidence>
<dbReference type="EC" id="2.1.1.220" evidence="4"/>
<dbReference type="GO" id="GO:0071985">
    <property type="term" value="P:multivesicular body sorting pathway"/>
    <property type="evidence" value="ECO:0007669"/>
    <property type="project" value="InterPro"/>
</dbReference>
<dbReference type="Proteomes" id="UP000582659">
    <property type="component" value="Unassembled WGS sequence"/>
</dbReference>
<keyword evidence="13" id="KW-0539">Nucleus</keyword>
<evidence type="ECO:0000256" key="9">
    <source>
        <dbReference type="ARBA" id="ARBA00022679"/>
    </source>
</evidence>
<dbReference type="FunFam" id="1.10.10.570:FF:000003">
    <property type="entry name" value="Vacuolar protein-sorting-associated protein 25"/>
    <property type="match status" value="1"/>
</dbReference>
<dbReference type="PANTHER" id="PTHR12133">
    <property type="entry name" value="TRNA (ADENINE(58)-N(1))-METHYLTRANSFERASE"/>
    <property type="match status" value="1"/>
</dbReference>
<dbReference type="InterPro" id="IPR014041">
    <property type="entry name" value="ESCRT-II_cplx_Vps25-sub_N"/>
</dbReference>
<evidence type="ECO:0000256" key="12">
    <source>
        <dbReference type="ARBA" id="ARBA00022927"/>
    </source>
</evidence>
<keyword evidence="11" id="KW-0819">tRNA processing</keyword>
<comment type="caution">
    <text evidence="17">The sequence shown here is derived from an EMBL/GenBank/DDBJ whole genome shotgun (WGS) entry which is preliminary data.</text>
</comment>
<evidence type="ECO:0000256" key="15">
    <source>
        <dbReference type="ARBA" id="ARBA00048481"/>
    </source>
</evidence>